<sequence length="83" mass="9764">MESRPTSPIESSPRCKQLCIERKPLPFEEEREGACGAAAKASRKSIHFFFPLFFFPYINAHRLLFTCKKLMRFFKKKSIETFN</sequence>
<evidence type="ECO:0000313" key="3">
    <source>
        <dbReference type="Proteomes" id="UP001140949"/>
    </source>
</evidence>
<dbReference type="Proteomes" id="UP001140949">
    <property type="component" value="Unassembled WGS sequence"/>
</dbReference>
<dbReference type="AlphaFoldDB" id="A0AAX6EA44"/>
<comment type="caution">
    <text evidence="2">The sequence shown here is derived from an EMBL/GenBank/DDBJ whole genome shotgun (WGS) entry which is preliminary data.</text>
</comment>
<reference evidence="2" key="2">
    <citation type="submission" date="2023-04" db="EMBL/GenBank/DDBJ databases">
        <authorList>
            <person name="Bruccoleri R.E."/>
            <person name="Oakeley E.J."/>
            <person name="Faust A.-M."/>
            <person name="Dessus-Babus S."/>
            <person name="Altorfer M."/>
            <person name="Burckhardt D."/>
            <person name="Oertli M."/>
            <person name="Naumann U."/>
            <person name="Petersen F."/>
            <person name="Wong J."/>
        </authorList>
    </citation>
    <scope>NUCLEOTIDE SEQUENCE</scope>
    <source>
        <strain evidence="2">GSM-AAB239-AS_SAM_17_03QT</strain>
        <tissue evidence="2">Leaf</tissue>
    </source>
</reference>
<gene>
    <name evidence="2" type="ORF">M6B38_202475</name>
</gene>
<protein>
    <submittedName>
        <fullName evidence="2">Sorting nexin 1-like</fullName>
    </submittedName>
</protein>
<keyword evidence="1" id="KW-0812">Transmembrane</keyword>
<keyword evidence="3" id="KW-1185">Reference proteome</keyword>
<feature type="transmembrane region" description="Helical" evidence="1">
    <location>
        <begin position="46"/>
        <end position="65"/>
    </location>
</feature>
<accession>A0AAX6EA44</accession>
<proteinExistence type="predicted"/>
<name>A0AAX6EA44_IRIPA</name>
<evidence type="ECO:0000313" key="2">
    <source>
        <dbReference type="EMBL" id="KAJ6800884.1"/>
    </source>
</evidence>
<dbReference type="EMBL" id="JANAVB010038615">
    <property type="protein sequence ID" value="KAJ6800884.1"/>
    <property type="molecule type" value="Genomic_DNA"/>
</dbReference>
<reference evidence="2" key="1">
    <citation type="journal article" date="2023" name="GigaByte">
        <title>Genome assembly of the bearded iris, Iris pallida Lam.</title>
        <authorList>
            <person name="Bruccoleri R.E."/>
            <person name="Oakeley E.J."/>
            <person name="Faust A.M.E."/>
            <person name="Altorfer M."/>
            <person name="Dessus-Babus S."/>
            <person name="Burckhardt D."/>
            <person name="Oertli M."/>
            <person name="Naumann U."/>
            <person name="Petersen F."/>
            <person name="Wong J."/>
        </authorList>
    </citation>
    <scope>NUCLEOTIDE SEQUENCE</scope>
    <source>
        <strain evidence="2">GSM-AAB239-AS_SAM_17_03QT</strain>
    </source>
</reference>
<keyword evidence="1" id="KW-1133">Transmembrane helix</keyword>
<organism evidence="2 3">
    <name type="scientific">Iris pallida</name>
    <name type="common">Sweet iris</name>
    <dbReference type="NCBI Taxonomy" id="29817"/>
    <lineage>
        <taxon>Eukaryota</taxon>
        <taxon>Viridiplantae</taxon>
        <taxon>Streptophyta</taxon>
        <taxon>Embryophyta</taxon>
        <taxon>Tracheophyta</taxon>
        <taxon>Spermatophyta</taxon>
        <taxon>Magnoliopsida</taxon>
        <taxon>Liliopsida</taxon>
        <taxon>Asparagales</taxon>
        <taxon>Iridaceae</taxon>
        <taxon>Iridoideae</taxon>
        <taxon>Irideae</taxon>
        <taxon>Iris</taxon>
    </lineage>
</organism>
<evidence type="ECO:0000256" key="1">
    <source>
        <dbReference type="SAM" id="Phobius"/>
    </source>
</evidence>
<keyword evidence="1" id="KW-0472">Membrane</keyword>